<dbReference type="InterPro" id="IPR055256">
    <property type="entry name" value="KH_1_KHDC4/BBP-like"/>
</dbReference>
<keyword evidence="6" id="KW-1185">Reference proteome</keyword>
<keyword evidence="1" id="KW-0217">Developmental protein</keyword>
<dbReference type="EMBL" id="KB097143">
    <property type="protein sequence ID" value="ESN99215.1"/>
    <property type="molecule type" value="Genomic_DNA"/>
</dbReference>
<dbReference type="AlphaFoldDB" id="T1FYW5"/>
<dbReference type="SUPFAM" id="SSF54791">
    <property type="entry name" value="Eukaryotic type KH-domain (KH-domain type I)"/>
    <property type="match status" value="1"/>
</dbReference>
<dbReference type="OMA" id="RPVDETH"/>
<dbReference type="PANTHER" id="PTHR11208">
    <property type="entry name" value="RNA-BINDING PROTEIN RELATED"/>
    <property type="match status" value="1"/>
</dbReference>
<dbReference type="FunFam" id="3.30.1370.10:FF:000028">
    <property type="entry name" value="protein quaking isoform X2"/>
    <property type="match status" value="1"/>
</dbReference>
<accession>T1FYW5</accession>
<protein>
    <recommendedName>
        <fullName evidence="3">K Homology domain-containing protein</fullName>
    </recommendedName>
</protein>
<proteinExistence type="predicted"/>
<evidence type="ECO:0000313" key="4">
    <source>
        <dbReference type="EMBL" id="ESN99215.1"/>
    </source>
</evidence>
<dbReference type="EMBL" id="AMQM01001150">
    <property type="status" value="NOT_ANNOTATED_CDS"/>
    <property type="molecule type" value="Genomic_DNA"/>
</dbReference>
<dbReference type="InterPro" id="IPR004087">
    <property type="entry name" value="KH_dom"/>
</dbReference>
<sequence>MNPSEYLLQLLKDKQQLTSFPNSFVHIGRLLDSEISRVRSNLFYLGLNKEPLQLPEPSGSPVTLTEKLSVPVRDHPDFNFVGRLLGPRGLTIKQLELDTGCRILIRGQGSMRDKHKEEQMKGKAKWEHLNEDLHVLVTAEDAKNRAAVRLRKAVDEVKKLLMPIPESEDELKKRQLTELAVLNGTYKGFNGGILLTKSRGPSNAFTTILLHFFLFVGMLSEID</sequence>
<dbReference type="Proteomes" id="UP000015101">
    <property type="component" value="Unassembled WGS sequence"/>
</dbReference>
<dbReference type="PANTHER" id="PTHR11208:SF125">
    <property type="entry name" value="KH DOMAIN-CONTAINING RNA-BINDING PROTEIN QKI"/>
    <property type="match status" value="1"/>
</dbReference>
<reference evidence="4 6" key="2">
    <citation type="journal article" date="2013" name="Nature">
        <title>Insights into bilaterian evolution from three spiralian genomes.</title>
        <authorList>
            <person name="Simakov O."/>
            <person name="Marletaz F."/>
            <person name="Cho S.J."/>
            <person name="Edsinger-Gonzales E."/>
            <person name="Havlak P."/>
            <person name="Hellsten U."/>
            <person name="Kuo D.H."/>
            <person name="Larsson T."/>
            <person name="Lv J."/>
            <person name="Arendt D."/>
            <person name="Savage R."/>
            <person name="Osoegawa K."/>
            <person name="de Jong P."/>
            <person name="Grimwood J."/>
            <person name="Chapman J.A."/>
            <person name="Shapiro H."/>
            <person name="Aerts A."/>
            <person name="Otillar R.P."/>
            <person name="Terry A.Y."/>
            <person name="Boore J.L."/>
            <person name="Grigoriev I.V."/>
            <person name="Lindberg D.R."/>
            <person name="Seaver E.C."/>
            <person name="Weisblat D.A."/>
            <person name="Putnam N.H."/>
            <person name="Rokhsar D.S."/>
        </authorList>
    </citation>
    <scope>NUCLEOTIDE SEQUENCE</scope>
</reference>
<dbReference type="CDD" id="cd22383">
    <property type="entry name" value="KH-I_Hqk_like"/>
    <property type="match status" value="1"/>
</dbReference>
<dbReference type="Pfam" id="PF22675">
    <property type="entry name" value="KH-I_KHDC4-BBP"/>
    <property type="match status" value="1"/>
</dbReference>
<dbReference type="Gene3D" id="1.20.5.4010">
    <property type="match status" value="1"/>
</dbReference>
<reference evidence="6" key="1">
    <citation type="submission" date="2012-12" db="EMBL/GenBank/DDBJ databases">
        <authorList>
            <person name="Hellsten U."/>
            <person name="Grimwood J."/>
            <person name="Chapman J.A."/>
            <person name="Shapiro H."/>
            <person name="Aerts A."/>
            <person name="Otillar R.P."/>
            <person name="Terry A.Y."/>
            <person name="Boore J.L."/>
            <person name="Simakov O."/>
            <person name="Marletaz F."/>
            <person name="Cho S.-J."/>
            <person name="Edsinger-Gonzales E."/>
            <person name="Havlak P."/>
            <person name="Kuo D.-H."/>
            <person name="Larsson T."/>
            <person name="Lv J."/>
            <person name="Arendt D."/>
            <person name="Savage R."/>
            <person name="Osoegawa K."/>
            <person name="de Jong P."/>
            <person name="Lindberg D.R."/>
            <person name="Seaver E.C."/>
            <person name="Weisblat D.A."/>
            <person name="Putnam N.H."/>
            <person name="Grigoriev I.V."/>
            <person name="Rokhsar D.S."/>
        </authorList>
    </citation>
    <scope>NUCLEOTIDE SEQUENCE</scope>
</reference>
<dbReference type="OrthoDB" id="6777263at2759"/>
<dbReference type="GO" id="GO:0048024">
    <property type="term" value="P:regulation of mRNA splicing, via spliceosome"/>
    <property type="evidence" value="ECO:0000318"/>
    <property type="project" value="GO_Central"/>
</dbReference>
<dbReference type="CTD" id="20214013"/>
<dbReference type="EnsemblMetazoa" id="HelroT67109">
    <property type="protein sequence ID" value="HelroP67109"/>
    <property type="gene ID" value="HelroG67109"/>
</dbReference>
<evidence type="ECO:0000259" key="3">
    <source>
        <dbReference type="SMART" id="SM00322"/>
    </source>
</evidence>
<dbReference type="STRING" id="6412.T1FYW5"/>
<dbReference type="Gene3D" id="3.30.1370.10">
    <property type="entry name" value="K Homology domain, type 1"/>
    <property type="match status" value="1"/>
</dbReference>
<dbReference type="RefSeq" id="XP_009022527.1">
    <property type="nucleotide sequence ID" value="XM_009024279.1"/>
</dbReference>
<dbReference type="GeneID" id="20214013"/>
<dbReference type="GO" id="GO:0005634">
    <property type="term" value="C:nucleus"/>
    <property type="evidence" value="ECO:0000318"/>
    <property type="project" value="GO_Central"/>
</dbReference>
<keyword evidence="2" id="KW-0694">RNA-binding</keyword>
<reference evidence="5" key="3">
    <citation type="submission" date="2015-06" db="UniProtKB">
        <authorList>
            <consortium name="EnsemblMetazoa"/>
        </authorList>
    </citation>
    <scope>IDENTIFICATION</scope>
</reference>
<dbReference type="InterPro" id="IPR032377">
    <property type="entry name" value="STAR_dimer"/>
</dbReference>
<dbReference type="HOGENOM" id="CLU_091124_0_0_1"/>
<dbReference type="SMART" id="SM00322">
    <property type="entry name" value="KH"/>
    <property type="match status" value="1"/>
</dbReference>
<dbReference type="KEGG" id="hro:HELRODRAFT_67109"/>
<dbReference type="InterPro" id="IPR036612">
    <property type="entry name" value="KH_dom_type_1_sf"/>
</dbReference>
<evidence type="ECO:0000313" key="5">
    <source>
        <dbReference type="EnsemblMetazoa" id="HelroP67109"/>
    </source>
</evidence>
<dbReference type="InParanoid" id="T1FYW5"/>
<organism evidence="5 6">
    <name type="scientific">Helobdella robusta</name>
    <name type="common">Californian leech</name>
    <dbReference type="NCBI Taxonomy" id="6412"/>
    <lineage>
        <taxon>Eukaryota</taxon>
        <taxon>Metazoa</taxon>
        <taxon>Spiralia</taxon>
        <taxon>Lophotrochozoa</taxon>
        <taxon>Annelida</taxon>
        <taxon>Clitellata</taxon>
        <taxon>Hirudinea</taxon>
        <taxon>Rhynchobdellida</taxon>
        <taxon>Glossiphoniidae</taxon>
        <taxon>Helobdella</taxon>
    </lineage>
</organism>
<dbReference type="InterPro" id="IPR045071">
    <property type="entry name" value="BBP-like"/>
</dbReference>
<gene>
    <name evidence="5" type="primary">20214013</name>
    <name evidence="4" type="ORF">HELRODRAFT_67109</name>
</gene>
<evidence type="ECO:0000256" key="2">
    <source>
        <dbReference type="ARBA" id="ARBA00022884"/>
    </source>
</evidence>
<evidence type="ECO:0000313" key="6">
    <source>
        <dbReference type="Proteomes" id="UP000015101"/>
    </source>
</evidence>
<feature type="domain" description="K Homology" evidence="3">
    <location>
        <begin position="62"/>
        <end position="156"/>
    </location>
</feature>
<dbReference type="FunCoup" id="T1FYW5">
    <property type="interactions" value="1240"/>
</dbReference>
<name>T1FYW5_HELRO</name>
<dbReference type="GO" id="GO:0003729">
    <property type="term" value="F:mRNA binding"/>
    <property type="evidence" value="ECO:0000318"/>
    <property type="project" value="GO_Central"/>
</dbReference>
<dbReference type="Pfam" id="PF16544">
    <property type="entry name" value="STAR_dimer"/>
    <property type="match status" value="1"/>
</dbReference>
<dbReference type="eggNOG" id="KOG1588">
    <property type="taxonomic scope" value="Eukaryota"/>
</dbReference>
<evidence type="ECO:0000256" key="1">
    <source>
        <dbReference type="ARBA" id="ARBA00022473"/>
    </source>
</evidence>